<sequence>MVLFWGSKLFIYFVSMTDMRRMDIYFALCSSFSVPPWVAPLLLAASRLKGDPARRRKAYRLIQRRLLHHGVGCGKVHKPTYVYPAEVKQLIRAAFPEEICDYHDPQHQNVVAVSMDDLSGVSSADQSCYTD</sequence>
<evidence type="ECO:0000313" key="2">
    <source>
        <dbReference type="Proteomes" id="UP000830395"/>
    </source>
</evidence>
<dbReference type="EMBL" id="CM040981">
    <property type="protein sequence ID" value="MCJ8734131.1"/>
    <property type="molecule type" value="Genomic_DNA"/>
</dbReference>
<comment type="caution">
    <text evidence="1">The sequence shown here is derived from an EMBL/GenBank/DDBJ whole genome shotgun (WGS) entry which is preliminary data.</text>
</comment>
<accession>A0ACC5YGP1</accession>
<keyword evidence="2" id="KW-1185">Reference proteome</keyword>
<gene>
    <name evidence="1" type="ORF">PDJAM_G00231790</name>
</gene>
<organism evidence="1 2">
    <name type="scientific">Pangasius djambal</name>
    <dbReference type="NCBI Taxonomy" id="1691987"/>
    <lineage>
        <taxon>Eukaryota</taxon>
        <taxon>Metazoa</taxon>
        <taxon>Chordata</taxon>
        <taxon>Craniata</taxon>
        <taxon>Vertebrata</taxon>
        <taxon>Euteleostomi</taxon>
        <taxon>Actinopterygii</taxon>
        <taxon>Neopterygii</taxon>
        <taxon>Teleostei</taxon>
        <taxon>Ostariophysi</taxon>
        <taxon>Siluriformes</taxon>
        <taxon>Pangasiidae</taxon>
        <taxon>Pangasius</taxon>
    </lineage>
</organism>
<reference evidence="1" key="1">
    <citation type="submission" date="2020-02" db="EMBL/GenBank/DDBJ databases">
        <title>Genome sequencing of the panga catfish, Pangasius djambal.</title>
        <authorList>
            <person name="Wen M."/>
            <person name="Zahm M."/>
            <person name="Roques C."/>
            <person name="Cabau C."/>
            <person name="Klopp C."/>
            <person name="Donnadieu C."/>
            <person name="Jouanno E."/>
            <person name="Avarre J.-C."/>
            <person name="Campet M."/>
            <person name="Ha T."/>
            <person name="Dugue R."/>
            <person name="Lampietro C."/>
            <person name="Louis A."/>
            <person name="Herpin A."/>
            <person name="Echchiki A."/>
            <person name="Berthelot C."/>
            <person name="Parey E."/>
            <person name="Roest-Crollius H."/>
            <person name="Braasch I."/>
            <person name="Postlethwait J.H."/>
            <person name="Bobe J."/>
            <person name="Montfort J."/>
            <person name="Bouchez O."/>
            <person name="Begum T."/>
            <person name="Schartl M."/>
            <person name="Gustiano R."/>
            <person name="Guiguen Y."/>
        </authorList>
    </citation>
    <scope>NUCLEOTIDE SEQUENCE</scope>
    <source>
        <strain evidence="1">Pdj_M5554</strain>
    </source>
</reference>
<evidence type="ECO:0000313" key="1">
    <source>
        <dbReference type="EMBL" id="MCJ8734131.1"/>
    </source>
</evidence>
<dbReference type="Proteomes" id="UP000830395">
    <property type="component" value="Chromosome 7"/>
</dbReference>
<protein>
    <submittedName>
        <fullName evidence="1">Uncharacterized protein</fullName>
    </submittedName>
</protein>
<name>A0ACC5YGP1_9TELE</name>
<proteinExistence type="predicted"/>